<dbReference type="GO" id="GO:0003677">
    <property type="term" value="F:DNA binding"/>
    <property type="evidence" value="ECO:0007669"/>
    <property type="project" value="UniProtKB-KW"/>
</dbReference>
<dbReference type="EMBL" id="QGNW01000004">
    <property type="protein sequence ID" value="RVX21799.1"/>
    <property type="molecule type" value="Genomic_DNA"/>
</dbReference>
<dbReference type="InterPro" id="IPR011598">
    <property type="entry name" value="bHLH_dom"/>
</dbReference>
<dbReference type="InterPro" id="IPR044658">
    <property type="entry name" value="bHLH92/bHLH041-like"/>
</dbReference>
<dbReference type="SUPFAM" id="SSF47459">
    <property type="entry name" value="HLH, helix-loop-helix DNA-binding domain"/>
    <property type="match status" value="1"/>
</dbReference>
<evidence type="ECO:0000256" key="3">
    <source>
        <dbReference type="ARBA" id="ARBA00023125"/>
    </source>
</evidence>
<keyword evidence="2" id="KW-0805">Transcription regulation</keyword>
<evidence type="ECO:0000313" key="9">
    <source>
        <dbReference type="Proteomes" id="UP000288805"/>
    </source>
</evidence>
<dbReference type="GO" id="GO:0005634">
    <property type="term" value="C:nucleus"/>
    <property type="evidence" value="ECO:0007669"/>
    <property type="project" value="UniProtKB-SubCell"/>
</dbReference>
<dbReference type="InterPro" id="IPR036638">
    <property type="entry name" value="HLH_DNA-bd_sf"/>
</dbReference>
<comment type="caution">
    <text evidence="8">The sequence shown here is derived from an EMBL/GenBank/DDBJ whole genome shotgun (WGS) entry which is preliminary data.</text>
</comment>
<dbReference type="SMART" id="SM00353">
    <property type="entry name" value="HLH"/>
    <property type="match status" value="1"/>
</dbReference>
<comment type="subcellular location">
    <subcellularLocation>
        <location evidence="1">Nucleus</location>
    </subcellularLocation>
</comment>
<dbReference type="GO" id="GO:0046983">
    <property type="term" value="F:protein dimerization activity"/>
    <property type="evidence" value="ECO:0007669"/>
    <property type="project" value="InterPro"/>
</dbReference>
<organism evidence="8 9">
    <name type="scientific">Vitis vinifera</name>
    <name type="common">Grape</name>
    <dbReference type="NCBI Taxonomy" id="29760"/>
    <lineage>
        <taxon>Eukaryota</taxon>
        <taxon>Viridiplantae</taxon>
        <taxon>Streptophyta</taxon>
        <taxon>Embryophyta</taxon>
        <taxon>Tracheophyta</taxon>
        <taxon>Spermatophyta</taxon>
        <taxon>Magnoliopsida</taxon>
        <taxon>eudicotyledons</taxon>
        <taxon>Gunneridae</taxon>
        <taxon>Pentapetalae</taxon>
        <taxon>rosids</taxon>
        <taxon>Vitales</taxon>
        <taxon>Vitaceae</taxon>
        <taxon>Viteae</taxon>
        <taxon>Vitis</taxon>
    </lineage>
</organism>
<dbReference type="PROSITE" id="PS50888">
    <property type="entry name" value="BHLH"/>
    <property type="match status" value="1"/>
</dbReference>
<dbReference type="PANTHER" id="PTHR46665">
    <property type="entry name" value="TRANSCRIPTION FACTOR BHLH041-RELATED-RELATED"/>
    <property type="match status" value="1"/>
</dbReference>
<evidence type="ECO:0000256" key="1">
    <source>
        <dbReference type="ARBA" id="ARBA00004123"/>
    </source>
</evidence>
<dbReference type="CDD" id="cd11393">
    <property type="entry name" value="bHLH_AtbHLH_like"/>
    <property type="match status" value="1"/>
</dbReference>
<dbReference type="Pfam" id="PF00010">
    <property type="entry name" value="HLH"/>
    <property type="match status" value="1"/>
</dbReference>
<evidence type="ECO:0000256" key="6">
    <source>
        <dbReference type="SAM" id="Coils"/>
    </source>
</evidence>
<protein>
    <submittedName>
        <fullName evidence="8">Transcription factor bHLH92</fullName>
    </submittedName>
</protein>
<proteinExistence type="predicted"/>
<feature type="coiled-coil region" evidence="6">
    <location>
        <begin position="123"/>
        <end position="157"/>
    </location>
</feature>
<keyword evidence="5" id="KW-0539">Nucleus</keyword>
<keyword evidence="6" id="KW-0175">Coiled coil</keyword>
<dbReference type="AlphaFoldDB" id="A0A438KKR1"/>
<dbReference type="InterPro" id="IPR045239">
    <property type="entry name" value="bHLH95_bHLH"/>
</dbReference>
<evidence type="ECO:0000259" key="7">
    <source>
        <dbReference type="PROSITE" id="PS50888"/>
    </source>
</evidence>
<reference evidence="8 9" key="1">
    <citation type="journal article" date="2018" name="PLoS Genet.">
        <title>Population sequencing reveals clonal diversity and ancestral inbreeding in the grapevine cultivar Chardonnay.</title>
        <authorList>
            <person name="Roach M.J."/>
            <person name="Johnson D.L."/>
            <person name="Bohlmann J."/>
            <person name="van Vuuren H.J."/>
            <person name="Jones S.J."/>
            <person name="Pretorius I.S."/>
            <person name="Schmidt S.A."/>
            <person name="Borneman A.R."/>
        </authorList>
    </citation>
    <scope>NUCLEOTIDE SEQUENCE [LARGE SCALE GENOMIC DNA]</scope>
    <source>
        <strain evidence="9">cv. Chardonnay</strain>
        <tissue evidence="8">Leaf</tissue>
    </source>
</reference>
<evidence type="ECO:0000313" key="8">
    <source>
        <dbReference type="EMBL" id="RVX21799.1"/>
    </source>
</evidence>
<evidence type="ECO:0000256" key="5">
    <source>
        <dbReference type="ARBA" id="ARBA00023242"/>
    </source>
</evidence>
<dbReference type="Proteomes" id="UP000288805">
    <property type="component" value="Unassembled WGS sequence"/>
</dbReference>
<accession>A0A438KKR1</accession>
<sequence>MMDHFFDYGHQHEMFWFEYPPMNSNPPTQEFHSENSAFAPYRSQPIPGDGGVGGSNRRNMNSRMMELLRGNWSAIRNSGESDRGRSYRHMMRERARRENQKQSYLALHSLLPHGTKSDKNSIIEMAKHEIQKLQSSKEELKRRNQELNAKLREEAMVLNIGFRVGNPSSGIDSMEEVLKCLKNMDLKNNCHPLPIFSSAIFSSCQDTNPEKAFKMDRERNSKMQRDIGAGIVEREVGRTLDEVERNLNSNFREGWFG</sequence>
<name>A0A438KKR1_VITVI</name>
<keyword evidence="4" id="KW-0804">Transcription</keyword>
<keyword evidence="3" id="KW-0238">DNA-binding</keyword>
<dbReference type="PANTHER" id="PTHR46665:SF6">
    <property type="entry name" value="TRANSCRIPTION FACTOR BHLH92"/>
    <property type="match status" value="1"/>
</dbReference>
<evidence type="ECO:0000256" key="4">
    <source>
        <dbReference type="ARBA" id="ARBA00023163"/>
    </source>
</evidence>
<feature type="domain" description="BHLH" evidence="7">
    <location>
        <begin position="84"/>
        <end position="133"/>
    </location>
</feature>
<gene>
    <name evidence="8" type="primary">BHLH92_0</name>
    <name evidence="8" type="ORF">CK203_001031</name>
</gene>
<evidence type="ECO:0000256" key="2">
    <source>
        <dbReference type="ARBA" id="ARBA00023015"/>
    </source>
</evidence>
<dbReference type="Gene3D" id="4.10.280.10">
    <property type="entry name" value="Helix-loop-helix DNA-binding domain"/>
    <property type="match status" value="1"/>
</dbReference>